<dbReference type="InterPro" id="IPR029351">
    <property type="entry name" value="GAD_dom"/>
</dbReference>
<dbReference type="SUPFAM" id="SSF55261">
    <property type="entry name" value="GAD domain-like"/>
    <property type="match status" value="1"/>
</dbReference>
<keyword evidence="5 7" id="KW-0648">Protein biosynthesis</keyword>
<dbReference type="Proteomes" id="UP001165653">
    <property type="component" value="Unassembled WGS sequence"/>
</dbReference>
<dbReference type="Gene3D" id="2.40.50.140">
    <property type="entry name" value="Nucleic acid-binding proteins"/>
    <property type="match status" value="1"/>
</dbReference>
<dbReference type="Pfam" id="PF01336">
    <property type="entry name" value="tRNA_anti-codon"/>
    <property type="match status" value="1"/>
</dbReference>
<dbReference type="Pfam" id="PF00152">
    <property type="entry name" value="tRNA-synt_2"/>
    <property type="match status" value="1"/>
</dbReference>
<organism evidence="10 11">
    <name type="scientific">Luteolibacter rhizosphaerae</name>
    <dbReference type="NCBI Taxonomy" id="2989719"/>
    <lineage>
        <taxon>Bacteria</taxon>
        <taxon>Pseudomonadati</taxon>
        <taxon>Verrucomicrobiota</taxon>
        <taxon>Verrucomicrobiia</taxon>
        <taxon>Verrucomicrobiales</taxon>
        <taxon>Verrucomicrobiaceae</taxon>
        <taxon>Luteolibacter</taxon>
    </lineage>
</organism>
<gene>
    <name evidence="7 10" type="primary">aspS</name>
    <name evidence="10" type="ORF">OJ996_00245</name>
</gene>
<evidence type="ECO:0000313" key="11">
    <source>
        <dbReference type="Proteomes" id="UP001165653"/>
    </source>
</evidence>
<feature type="domain" description="Aminoacyl-transfer RNA synthetases class-II family profile" evidence="9">
    <location>
        <begin position="140"/>
        <end position="559"/>
    </location>
</feature>
<feature type="binding site" evidence="7">
    <location>
        <begin position="538"/>
        <end position="541"/>
    </location>
    <ligand>
        <name>ATP</name>
        <dbReference type="ChEBI" id="CHEBI:30616"/>
    </ligand>
</feature>
<sequence>MRTHHCNELRSAHIGETVTLIGWVNTVRDQGGVIFVDLRDREGLTQCVFRPEESPEAAAASHKLRGEDVVQVIGKVAKRLEGTANEKLGTGEIEIVASELVVVNKADVLPFQLDKELSNEDLRMRYRYLDIRRPRLSQNLRTRHRVTKTTRDFLDEQGFCEIETPILSKSTPEGARDFLVPSRLQPGSFYALPQAPQQYKQLLMVGGMEKYFQIAKCFRDEDLRADRQPEFTQIDIEASFVGQEDIIKLVEGLMGRIFKEARGAEIPASFDRLTYREAMNTYGSDKPDRRFGMHITDLGDVFANSTFKVFSGALQSGGVVKAINAKGFSGITTGQVEALTQIAVQAGAKGLAYIQVRGETVDTWRSPITKFLQPEELEAMKAKLNVETGDLILFAAGEWEHSCDILGRVRLACAGYQNLLEGNEELNFLWVTEFPLLAKDEETGRFVAVHHPFTRPLKEDEEKLMNGELSTELRAQAYDVVLNGYELGGGSIRIHEAPLQAAMFKALGISDETAAEEFGHILDAFRFGAPPHGGLALGLDRVVMLICNEQSIREVMAFPKNNKGSDLMSQSPAEVDPKQLRDLRIQTVKKPGTAAQG</sequence>
<dbReference type="InterPro" id="IPR004365">
    <property type="entry name" value="NA-bd_OB_tRNA"/>
</dbReference>
<evidence type="ECO:0000313" key="10">
    <source>
        <dbReference type="EMBL" id="MCW1911982.1"/>
    </source>
</evidence>
<evidence type="ECO:0000256" key="5">
    <source>
        <dbReference type="ARBA" id="ARBA00022917"/>
    </source>
</evidence>
<dbReference type="InterPro" id="IPR004364">
    <property type="entry name" value="Aa-tRNA-synt_II"/>
</dbReference>
<comment type="caution">
    <text evidence="10">The sequence shown here is derived from an EMBL/GenBank/DDBJ whole genome shotgun (WGS) entry which is preliminary data.</text>
</comment>
<keyword evidence="7" id="KW-0963">Cytoplasm</keyword>
<dbReference type="InterPro" id="IPR004524">
    <property type="entry name" value="Asp-tRNA-ligase_1"/>
</dbReference>
<dbReference type="CDD" id="cd04317">
    <property type="entry name" value="EcAspRS_like_N"/>
    <property type="match status" value="1"/>
</dbReference>
<feature type="site" description="Important for tRNA non-discrimination" evidence="7">
    <location>
        <position position="82"/>
    </location>
</feature>
<name>A0ABT3FWP9_9BACT</name>
<evidence type="ECO:0000256" key="3">
    <source>
        <dbReference type="ARBA" id="ARBA00022741"/>
    </source>
</evidence>
<dbReference type="CDD" id="cd00777">
    <property type="entry name" value="AspRS_core"/>
    <property type="match status" value="1"/>
</dbReference>
<evidence type="ECO:0000256" key="1">
    <source>
        <dbReference type="ARBA" id="ARBA00006303"/>
    </source>
</evidence>
<dbReference type="InterPro" id="IPR006195">
    <property type="entry name" value="aa-tRNA-synth_II"/>
</dbReference>
<comment type="subunit">
    <text evidence="7">Homodimer.</text>
</comment>
<accession>A0ABT3FWP9</accession>
<dbReference type="NCBIfam" id="TIGR00459">
    <property type="entry name" value="aspS_bact"/>
    <property type="match status" value="1"/>
</dbReference>
<dbReference type="PROSITE" id="PS50862">
    <property type="entry name" value="AA_TRNA_LIGASE_II"/>
    <property type="match status" value="1"/>
</dbReference>
<feature type="compositionally biased region" description="Basic and acidic residues" evidence="8">
    <location>
        <begin position="575"/>
        <end position="584"/>
    </location>
</feature>
<keyword evidence="6 7" id="KW-0030">Aminoacyl-tRNA synthetase</keyword>
<evidence type="ECO:0000259" key="9">
    <source>
        <dbReference type="PROSITE" id="PS50862"/>
    </source>
</evidence>
<feature type="binding site" evidence="7">
    <location>
        <position position="486"/>
    </location>
    <ligand>
        <name>ATP</name>
        <dbReference type="ChEBI" id="CHEBI:30616"/>
    </ligand>
</feature>
<feature type="compositionally biased region" description="Polar residues" evidence="8">
    <location>
        <begin position="562"/>
        <end position="572"/>
    </location>
</feature>
<dbReference type="GO" id="GO:0004815">
    <property type="term" value="F:aspartate-tRNA ligase activity"/>
    <property type="evidence" value="ECO:0007669"/>
    <property type="project" value="UniProtKB-EC"/>
</dbReference>
<feature type="binding site" evidence="7">
    <location>
        <position position="173"/>
    </location>
    <ligand>
        <name>L-aspartate</name>
        <dbReference type="ChEBI" id="CHEBI:29991"/>
    </ligand>
</feature>
<dbReference type="Gene3D" id="3.30.1360.30">
    <property type="entry name" value="GAD-like domain"/>
    <property type="match status" value="1"/>
</dbReference>
<dbReference type="RefSeq" id="WP_264509947.1">
    <property type="nucleotide sequence ID" value="NZ_JAPDDR010000001.1"/>
</dbReference>
<feature type="binding site" evidence="7">
    <location>
        <position position="219"/>
    </location>
    <ligand>
        <name>L-aspartate</name>
        <dbReference type="ChEBI" id="CHEBI:29991"/>
    </ligand>
</feature>
<comment type="caution">
    <text evidence="7">Lacks conserved residue(s) required for the propagation of feature annotation.</text>
</comment>
<keyword evidence="3 7" id="KW-0547">Nucleotide-binding</keyword>
<comment type="subcellular location">
    <subcellularLocation>
        <location evidence="7">Cytoplasm</location>
    </subcellularLocation>
</comment>
<feature type="region of interest" description="Disordered" evidence="8">
    <location>
        <begin position="561"/>
        <end position="597"/>
    </location>
</feature>
<comment type="similarity">
    <text evidence="1 7">Belongs to the class-II aminoacyl-tRNA synthetase family. Type 1 subfamily.</text>
</comment>
<protein>
    <recommendedName>
        <fullName evidence="7">Aspartate--tRNA(Asp/Asn) ligase</fullName>
        <ecNumber evidence="7">6.1.1.23</ecNumber>
    </recommendedName>
    <alternativeName>
        <fullName evidence="7">Aspartyl-tRNA synthetase</fullName>
        <shortName evidence="7">AspRS</shortName>
    </alternativeName>
    <alternativeName>
        <fullName evidence="7">Non-discriminating aspartyl-tRNA synthetase</fullName>
        <shortName evidence="7">ND-AspRS</shortName>
    </alternativeName>
</protein>
<dbReference type="InterPro" id="IPR004115">
    <property type="entry name" value="GAD-like_sf"/>
</dbReference>
<feature type="binding site" evidence="7">
    <location>
        <position position="228"/>
    </location>
    <ligand>
        <name>ATP</name>
        <dbReference type="ChEBI" id="CHEBI:30616"/>
    </ligand>
</feature>
<dbReference type="Pfam" id="PF02938">
    <property type="entry name" value="GAD"/>
    <property type="match status" value="1"/>
</dbReference>
<proteinExistence type="inferred from homology"/>
<evidence type="ECO:0000256" key="8">
    <source>
        <dbReference type="SAM" id="MobiDB-lite"/>
    </source>
</evidence>
<dbReference type="InterPro" id="IPR047090">
    <property type="entry name" value="AspRS_core"/>
</dbReference>
<feature type="binding site" evidence="7">
    <location>
        <begin position="219"/>
        <end position="221"/>
    </location>
    <ligand>
        <name>ATP</name>
        <dbReference type="ChEBI" id="CHEBI:30616"/>
    </ligand>
</feature>
<dbReference type="EMBL" id="JAPDDR010000001">
    <property type="protein sequence ID" value="MCW1911982.1"/>
    <property type="molecule type" value="Genomic_DNA"/>
</dbReference>
<evidence type="ECO:0000256" key="2">
    <source>
        <dbReference type="ARBA" id="ARBA00022598"/>
    </source>
</evidence>
<dbReference type="InterPro" id="IPR002312">
    <property type="entry name" value="Asp/Asn-tRNA-synth_IIb"/>
</dbReference>
<feature type="binding site" evidence="7">
    <location>
        <position position="450"/>
    </location>
    <ligand>
        <name>L-aspartate</name>
        <dbReference type="ChEBI" id="CHEBI:29991"/>
    </ligand>
</feature>
<dbReference type="InterPro" id="IPR045864">
    <property type="entry name" value="aa-tRNA-synth_II/BPL/LPL"/>
</dbReference>
<dbReference type="InterPro" id="IPR047089">
    <property type="entry name" value="Asp-tRNA-ligase_1_N"/>
</dbReference>
<evidence type="ECO:0000256" key="6">
    <source>
        <dbReference type="ARBA" id="ARBA00023146"/>
    </source>
</evidence>
<comment type="function">
    <text evidence="7">Aspartyl-tRNA synthetase with relaxed tRNA specificity since it is able to aspartylate not only its cognate tRNA(Asp) but also tRNA(Asn). Reaction proceeds in two steps: L-aspartate is first activated by ATP to form Asp-AMP and then transferred to the acceptor end of tRNA(Asp/Asn).</text>
</comment>
<feature type="binding site" evidence="7">
    <location>
        <position position="493"/>
    </location>
    <ligand>
        <name>L-aspartate</name>
        <dbReference type="ChEBI" id="CHEBI:29991"/>
    </ligand>
</feature>
<keyword evidence="11" id="KW-1185">Reference proteome</keyword>
<dbReference type="HAMAP" id="MF_00044">
    <property type="entry name" value="Asp_tRNA_synth_type1"/>
    <property type="match status" value="1"/>
</dbReference>
<comment type="catalytic activity">
    <reaction evidence="7">
        <text>tRNA(Asx) + L-aspartate + ATP = L-aspartyl-tRNA(Asx) + AMP + diphosphate</text>
        <dbReference type="Rhea" id="RHEA:18349"/>
        <dbReference type="Rhea" id="RHEA-COMP:9710"/>
        <dbReference type="Rhea" id="RHEA-COMP:9711"/>
        <dbReference type="ChEBI" id="CHEBI:29991"/>
        <dbReference type="ChEBI" id="CHEBI:30616"/>
        <dbReference type="ChEBI" id="CHEBI:33019"/>
        <dbReference type="ChEBI" id="CHEBI:78442"/>
        <dbReference type="ChEBI" id="CHEBI:78516"/>
        <dbReference type="ChEBI" id="CHEBI:456215"/>
        <dbReference type="EC" id="6.1.1.23"/>
    </reaction>
</comment>
<keyword evidence="4 7" id="KW-0067">ATP-binding</keyword>
<evidence type="ECO:0000256" key="7">
    <source>
        <dbReference type="HAMAP-Rule" id="MF_00044"/>
    </source>
</evidence>
<evidence type="ECO:0000256" key="4">
    <source>
        <dbReference type="ARBA" id="ARBA00022840"/>
    </source>
</evidence>
<dbReference type="EC" id="6.1.1.23" evidence="7"/>
<dbReference type="PRINTS" id="PR01042">
    <property type="entry name" value="TRNASYNTHASP"/>
</dbReference>
<reference evidence="10" key="1">
    <citation type="submission" date="2022-10" db="EMBL/GenBank/DDBJ databases">
        <title>Luteolibacter sp. GHJ8, whole genome shotgun sequencing project.</title>
        <authorList>
            <person name="Zhao G."/>
            <person name="Shen L."/>
        </authorList>
    </citation>
    <scope>NUCLEOTIDE SEQUENCE</scope>
    <source>
        <strain evidence="10">GHJ8</strain>
    </source>
</reference>
<dbReference type="PANTHER" id="PTHR22594">
    <property type="entry name" value="ASPARTYL/LYSYL-TRNA SYNTHETASE"/>
    <property type="match status" value="1"/>
</dbReference>
<dbReference type="SUPFAM" id="SSF50249">
    <property type="entry name" value="Nucleic acid-binding proteins"/>
    <property type="match status" value="1"/>
</dbReference>
<dbReference type="SUPFAM" id="SSF55681">
    <property type="entry name" value="Class II aaRS and biotin synthetases"/>
    <property type="match status" value="1"/>
</dbReference>
<dbReference type="Gene3D" id="3.30.930.10">
    <property type="entry name" value="Bira Bifunctional Protein, Domain 2"/>
    <property type="match status" value="1"/>
</dbReference>
<keyword evidence="2 7" id="KW-0436">Ligase</keyword>
<dbReference type="NCBIfam" id="NF001750">
    <property type="entry name" value="PRK00476.1"/>
    <property type="match status" value="1"/>
</dbReference>
<dbReference type="PANTHER" id="PTHR22594:SF5">
    <property type="entry name" value="ASPARTATE--TRNA LIGASE, MITOCHONDRIAL"/>
    <property type="match status" value="1"/>
</dbReference>
<feature type="region of interest" description="Aspartate" evidence="7">
    <location>
        <begin position="197"/>
        <end position="200"/>
    </location>
</feature>
<dbReference type="InterPro" id="IPR012340">
    <property type="entry name" value="NA-bd_OB-fold"/>
</dbReference>